<evidence type="ECO:0000313" key="1">
    <source>
        <dbReference type="EMBL" id="MBO0353126.1"/>
    </source>
</evidence>
<name>A0ABS3G2R1_9FLAO</name>
<dbReference type="EMBL" id="JAFLNL010000002">
    <property type="protein sequence ID" value="MBO0353126.1"/>
    <property type="molecule type" value="Genomic_DNA"/>
</dbReference>
<accession>A0ABS3G2R1</accession>
<protein>
    <submittedName>
        <fullName evidence="1">Uncharacterized protein</fullName>
    </submittedName>
</protein>
<dbReference type="Proteomes" id="UP000664044">
    <property type="component" value="Unassembled WGS sequence"/>
</dbReference>
<organism evidence="1 2">
    <name type="scientific">Flagellimonas aurea</name>
    <dbReference type="NCBI Taxonomy" id="2915619"/>
    <lineage>
        <taxon>Bacteria</taxon>
        <taxon>Pseudomonadati</taxon>
        <taxon>Bacteroidota</taxon>
        <taxon>Flavobacteriia</taxon>
        <taxon>Flavobacteriales</taxon>
        <taxon>Flavobacteriaceae</taxon>
        <taxon>Flagellimonas</taxon>
    </lineage>
</organism>
<proteinExistence type="predicted"/>
<evidence type="ECO:0000313" key="2">
    <source>
        <dbReference type="Proteomes" id="UP000664044"/>
    </source>
</evidence>
<dbReference type="RefSeq" id="WP_207031672.1">
    <property type="nucleotide sequence ID" value="NZ_JAFLNL010000002.1"/>
</dbReference>
<reference evidence="1 2" key="1">
    <citation type="submission" date="2021-03" db="EMBL/GenBank/DDBJ databases">
        <title>Muricauda lutimaris sp. nov. and Muricauda ruestringensis sp. nov, two marine members of the Flavobacteriaceae isolated from deep sea sediments of Western Pacific.</title>
        <authorList>
            <person name="Zhao S."/>
            <person name="Liu R."/>
        </authorList>
    </citation>
    <scope>NUCLEOTIDE SEQUENCE [LARGE SCALE GENOMIC DNA]</scope>
    <source>
        <strain evidence="1 2">BC31-1-A7</strain>
    </source>
</reference>
<gene>
    <name evidence="1" type="ORF">J0656_03785</name>
</gene>
<comment type="caution">
    <text evidence="1">The sequence shown here is derived from an EMBL/GenBank/DDBJ whole genome shotgun (WGS) entry which is preliminary data.</text>
</comment>
<keyword evidence="2" id="KW-1185">Reference proteome</keyword>
<sequence length="60" mass="6198">MKDLVLIELSVDSSKSISGGSLSTGMGSLFRGSLSLSLAGAHAAFDFANGFIDRFTANTK</sequence>